<dbReference type="PANTHER" id="PTHR43728">
    <property type="entry name" value="SLR0304 PROTEIN"/>
    <property type="match status" value="1"/>
</dbReference>
<dbReference type="Gene3D" id="3.20.20.70">
    <property type="entry name" value="Aldolase class I"/>
    <property type="match status" value="1"/>
</dbReference>
<comment type="caution">
    <text evidence="7">The sequence shown here is derived from an EMBL/GenBank/DDBJ whole genome shotgun (WGS) entry which is preliminary data.</text>
</comment>
<dbReference type="SFLD" id="SFLDG01067">
    <property type="entry name" value="SPASM/twitch_domain_containing"/>
    <property type="match status" value="1"/>
</dbReference>
<dbReference type="InterPro" id="IPR058240">
    <property type="entry name" value="rSAM_sf"/>
</dbReference>
<name>A0ABT2RNM3_9FIRM</name>
<dbReference type="SUPFAM" id="SSF102114">
    <property type="entry name" value="Radical SAM enzymes"/>
    <property type="match status" value="1"/>
</dbReference>
<dbReference type="InterPro" id="IPR007197">
    <property type="entry name" value="rSAM"/>
</dbReference>
<evidence type="ECO:0000259" key="5">
    <source>
        <dbReference type="Pfam" id="PF04055"/>
    </source>
</evidence>
<evidence type="ECO:0000313" key="7">
    <source>
        <dbReference type="EMBL" id="MCU6687018.1"/>
    </source>
</evidence>
<dbReference type="InterPro" id="IPR013785">
    <property type="entry name" value="Aldolase_TIM"/>
</dbReference>
<dbReference type="PANTHER" id="PTHR43728:SF1">
    <property type="entry name" value="FE-S OXIDOREDUCTASE"/>
    <property type="match status" value="1"/>
</dbReference>
<dbReference type="Pfam" id="PF04055">
    <property type="entry name" value="Radical_SAM"/>
    <property type="match status" value="1"/>
</dbReference>
<keyword evidence="2" id="KW-0479">Metal-binding</keyword>
<organism evidence="7 8">
    <name type="scientific">Dorea acetigenes</name>
    <dbReference type="NCBI Taxonomy" id="2981787"/>
    <lineage>
        <taxon>Bacteria</taxon>
        <taxon>Bacillati</taxon>
        <taxon>Bacillota</taxon>
        <taxon>Clostridia</taxon>
        <taxon>Lachnospirales</taxon>
        <taxon>Lachnospiraceae</taxon>
        <taxon>Dorea</taxon>
    </lineage>
</organism>
<evidence type="ECO:0000256" key="3">
    <source>
        <dbReference type="ARBA" id="ARBA00023004"/>
    </source>
</evidence>
<protein>
    <submittedName>
        <fullName evidence="7">Arsenosugar biosynthesis radical SAM protein ArsS</fullName>
    </submittedName>
</protein>
<dbReference type="InterPro" id="IPR026351">
    <property type="entry name" value="rSAM_ArsS-like"/>
</dbReference>
<keyword evidence="1" id="KW-0949">S-adenosyl-L-methionine</keyword>
<keyword evidence="3" id="KW-0408">Iron</keyword>
<evidence type="ECO:0000259" key="6">
    <source>
        <dbReference type="Pfam" id="PF12345"/>
    </source>
</evidence>
<dbReference type="InterPro" id="IPR024521">
    <property type="entry name" value="ArsS-like_C"/>
</dbReference>
<evidence type="ECO:0000256" key="4">
    <source>
        <dbReference type="ARBA" id="ARBA00023014"/>
    </source>
</evidence>
<reference evidence="7 8" key="1">
    <citation type="journal article" date="2021" name="ISME Commun">
        <title>Automated analysis of genomic sequences facilitates high-throughput and comprehensive description of bacteria.</title>
        <authorList>
            <person name="Hitch T.C.A."/>
        </authorList>
    </citation>
    <scope>NUCLEOTIDE SEQUENCE [LARGE SCALE GENOMIC DNA]</scope>
    <source>
        <strain evidence="7 8">Sanger_03</strain>
    </source>
</reference>
<proteinExistence type="predicted"/>
<evidence type="ECO:0000256" key="2">
    <source>
        <dbReference type="ARBA" id="ARBA00022723"/>
    </source>
</evidence>
<feature type="domain" description="Radical SAM core" evidence="5">
    <location>
        <begin position="38"/>
        <end position="185"/>
    </location>
</feature>
<dbReference type="CDD" id="cd01335">
    <property type="entry name" value="Radical_SAM"/>
    <property type="match status" value="1"/>
</dbReference>
<dbReference type="EMBL" id="JAOQJU010000012">
    <property type="protein sequence ID" value="MCU6687018.1"/>
    <property type="molecule type" value="Genomic_DNA"/>
</dbReference>
<dbReference type="NCBIfam" id="TIGR04167">
    <property type="entry name" value="rSAM_SeCys"/>
    <property type="match status" value="1"/>
</dbReference>
<dbReference type="RefSeq" id="WP_158370502.1">
    <property type="nucleotide sequence ID" value="NZ_JAOQJU010000012.1"/>
</dbReference>
<keyword evidence="4" id="KW-0411">Iron-sulfur</keyword>
<sequence length="327" mass="36657">MNVAMENLEALTDIPAFETKVDNEEWIHTTDKLEVMQINVGRLCNLACKHCHVEAGPNRTEIMGKDVMEACIKVCEEQKPGTIDITGGAPEMNPDFEWLVEHACQVCDHVIVRTNLAILLEEKYQHLPEFYAKHKIEIVCSLPYYRAKEMDRVRGEGTFDKAIQVIKILNDLGYGKDPELVLNMVYNPAGAYFPPVQAAMEREYKEKLGNDFGIVFNSLFTITNNPTGRFGAFLKRSGNLESYMTKLYQSFNGATLPGLMCRFQISVGYDGRLYDCDFNQAAELPILTGETIFDWVGKPFKSRKICLGKHCYGCTAGQGSSCGGATE</sequence>
<dbReference type="Proteomes" id="UP001652431">
    <property type="component" value="Unassembled WGS sequence"/>
</dbReference>
<dbReference type="SFLD" id="SFLDS00029">
    <property type="entry name" value="Radical_SAM"/>
    <property type="match status" value="1"/>
</dbReference>
<gene>
    <name evidence="7" type="primary">arsS</name>
    <name evidence="7" type="ORF">OCV99_10735</name>
</gene>
<evidence type="ECO:0000313" key="8">
    <source>
        <dbReference type="Proteomes" id="UP001652431"/>
    </source>
</evidence>
<feature type="domain" description="Arsenosugar biosynthesis radical SAM protein ArsS-like C-terminal" evidence="6">
    <location>
        <begin position="194"/>
        <end position="325"/>
    </location>
</feature>
<keyword evidence="8" id="KW-1185">Reference proteome</keyword>
<evidence type="ECO:0000256" key="1">
    <source>
        <dbReference type="ARBA" id="ARBA00022691"/>
    </source>
</evidence>
<accession>A0ABT2RNM3</accession>
<dbReference type="Pfam" id="PF12345">
    <property type="entry name" value="DUF3641"/>
    <property type="match status" value="1"/>
</dbReference>